<dbReference type="Proteomes" id="UP001383192">
    <property type="component" value="Unassembled WGS sequence"/>
</dbReference>
<evidence type="ECO:0000256" key="1">
    <source>
        <dbReference type="SAM" id="MobiDB-lite"/>
    </source>
</evidence>
<protein>
    <recommendedName>
        <fullName evidence="2">CxC2-like cysteine cluster KDZ transposase-associated domain-containing protein</fullName>
    </recommendedName>
</protein>
<reference evidence="3 4" key="1">
    <citation type="submission" date="2024-01" db="EMBL/GenBank/DDBJ databases">
        <title>A draft genome for a cacao thread blight-causing isolate of Paramarasmius palmivorus.</title>
        <authorList>
            <person name="Baruah I.K."/>
            <person name="Bukari Y."/>
            <person name="Amoako-Attah I."/>
            <person name="Meinhardt L.W."/>
            <person name="Bailey B.A."/>
            <person name="Cohen S.P."/>
        </authorList>
    </citation>
    <scope>NUCLEOTIDE SEQUENCE [LARGE SCALE GENOMIC DNA]</scope>
    <source>
        <strain evidence="3 4">GH-12</strain>
    </source>
</reference>
<dbReference type="InterPro" id="IPR041457">
    <property type="entry name" value="CxC2_KDZ-assoc"/>
</dbReference>
<organism evidence="3 4">
    <name type="scientific">Paramarasmius palmivorus</name>
    <dbReference type="NCBI Taxonomy" id="297713"/>
    <lineage>
        <taxon>Eukaryota</taxon>
        <taxon>Fungi</taxon>
        <taxon>Dikarya</taxon>
        <taxon>Basidiomycota</taxon>
        <taxon>Agaricomycotina</taxon>
        <taxon>Agaricomycetes</taxon>
        <taxon>Agaricomycetidae</taxon>
        <taxon>Agaricales</taxon>
        <taxon>Marasmiineae</taxon>
        <taxon>Marasmiaceae</taxon>
        <taxon>Paramarasmius</taxon>
    </lineage>
</organism>
<evidence type="ECO:0000259" key="2">
    <source>
        <dbReference type="Pfam" id="PF18803"/>
    </source>
</evidence>
<feature type="region of interest" description="Disordered" evidence="1">
    <location>
        <begin position="1116"/>
        <end position="1168"/>
    </location>
</feature>
<feature type="region of interest" description="Disordered" evidence="1">
    <location>
        <begin position="1"/>
        <end position="22"/>
    </location>
</feature>
<dbReference type="PANTHER" id="PTHR33096:SF1">
    <property type="entry name" value="CXC1-LIKE CYSTEINE CLUSTER ASSOCIATED WITH KDZ TRANSPOSASES DOMAIN-CONTAINING PROTEIN"/>
    <property type="match status" value="1"/>
</dbReference>
<feature type="domain" description="CxC2-like cysteine cluster KDZ transposase-associated" evidence="2">
    <location>
        <begin position="229"/>
        <end position="336"/>
    </location>
</feature>
<dbReference type="PANTHER" id="PTHR33096">
    <property type="entry name" value="CXC2 DOMAIN-CONTAINING PROTEIN"/>
    <property type="match status" value="1"/>
</dbReference>
<sequence>MSRAKRRRTQSNTYQDRVRFEDDEEDIPYREEGVNLAGGRNILHSSPGKGRHWSAGAEWNTVSVGSFGEWEGFNGEEEKFSEAGDETMEDVWEDIPAGDNPGVDAFAEEHGSIYDDLLDSTEKSPAPVINPEENGPMNGGTVPKKRATKSYKAKRPNIYWQQNLRDVFVTEILRSKGRSDVRKQRSCTDCRGVDPSGVLRASRVAKYRCKDCFFGDLEWNGDFFEKTSLRAMGLIIQLNHMGMECVKARKCHSKMRVLHTNGIHEVDIRFCHCHKRIDQFRQLLRRGLYPSTVNEGHITTCATFAYLETLRVMSSTTKGSTHDFYRALEKLTDNTGLVLPKSRYRPLLRMIRQWRHIKLVIWSGAAHDEAGIGDKEGRLVVQCPSCPHPGINLPVNWQDASRRFLYRLILCLDGNFRLKAQMVSSHSRDPPLNQGMGYFVKRVPYENWVFTKDDGDEISNCVPLAAIAKQNTKFSKGLRYTGVMGVACGRSDMIVRVGNLQKGERYSNTDWIFAKALEPFLLLLELLAIYDVACQWFIHLLDRITRWPKDLSWNNGMDVTPGIGKMHEPGHKQENHEQYSLNTICGAGNTDGETLERIWGEHNNLGNATKTMGPGSREDYIDAQMGEWNFEKYKAMGASLQKRYMDAEKDLQMQMTEYRGLSANIPAHLTLRWKEMCKVWEAAPTPKLDVPNPYHVGEEFMSEDMAMEELAIEEQERLAEGGVKYHAVDAPGFVKMALSLKDSQQKLLQQQEEQTRIPTSRQAQKLRDHRNALARQLQAYNDLRVIYMPGLIQYLEDAKLSEDLEDTEPERADVWLPSSLPQAQIDRVCVPELRRIEGKLQYARCYDSLDGLRHSLRIKTRMMLFKNTNIRGQRSSGRAWEIINRVVSRIQRWATRYRISRDAFHKLTGPGNWEQQLKVLNTEDIRSFKDPALLKVRRGRMGNDEEDEEEHEMVKPLHGTATSQTDRPLSEWDLIPPDRTEWEHRRVHGTGNTRKSISWIWWRGGSLVLEDGADENDNEVLRSEWCKARARAMRAWEELMLVREEMRRTLEYLEWRAREWDEYAKAELAGGEAEREGQRAFALRQGRIQRSLKASFEKKWGRLVPRLQEWAAVDTPFPDYVNDDDQSEKDGDMGEDKDLEGDVLIDGESSNVDSEGSSDMESETEYDD</sequence>
<accession>A0AAW0BAM8</accession>
<dbReference type="AlphaFoldDB" id="A0AAW0BAM8"/>
<proteinExistence type="predicted"/>
<dbReference type="Pfam" id="PF18758">
    <property type="entry name" value="KDZ"/>
    <property type="match status" value="1"/>
</dbReference>
<name>A0AAW0BAM8_9AGAR</name>
<keyword evidence="4" id="KW-1185">Reference proteome</keyword>
<evidence type="ECO:0000313" key="3">
    <source>
        <dbReference type="EMBL" id="KAK7022727.1"/>
    </source>
</evidence>
<dbReference type="Pfam" id="PF18803">
    <property type="entry name" value="CxC2"/>
    <property type="match status" value="1"/>
</dbReference>
<dbReference type="InterPro" id="IPR040521">
    <property type="entry name" value="KDZ"/>
</dbReference>
<dbReference type="EMBL" id="JAYKXP010000151">
    <property type="protein sequence ID" value="KAK7022727.1"/>
    <property type="molecule type" value="Genomic_DNA"/>
</dbReference>
<evidence type="ECO:0000313" key="4">
    <source>
        <dbReference type="Proteomes" id="UP001383192"/>
    </source>
</evidence>
<comment type="caution">
    <text evidence="3">The sequence shown here is derived from an EMBL/GenBank/DDBJ whole genome shotgun (WGS) entry which is preliminary data.</text>
</comment>
<gene>
    <name evidence="3" type="ORF">VNI00_017003</name>
</gene>
<feature type="compositionally biased region" description="Acidic residues" evidence="1">
    <location>
        <begin position="1156"/>
        <end position="1168"/>
    </location>
</feature>
<feature type="region of interest" description="Disordered" evidence="1">
    <location>
        <begin position="940"/>
        <end position="970"/>
    </location>
</feature>